<evidence type="ECO:0000313" key="4">
    <source>
        <dbReference type="Proteomes" id="UP000007148"/>
    </source>
</evidence>
<dbReference type="InParanoid" id="G4T5A3"/>
<dbReference type="eggNOG" id="ENOG502SDST">
    <property type="taxonomic scope" value="Eukaryota"/>
</dbReference>
<feature type="coiled-coil region" evidence="1">
    <location>
        <begin position="544"/>
        <end position="798"/>
    </location>
</feature>
<organism evidence="3 4">
    <name type="scientific">Serendipita indica (strain DSM 11827)</name>
    <name type="common">Root endophyte fungus</name>
    <name type="synonym">Piriformospora indica</name>
    <dbReference type="NCBI Taxonomy" id="1109443"/>
    <lineage>
        <taxon>Eukaryota</taxon>
        <taxon>Fungi</taxon>
        <taxon>Dikarya</taxon>
        <taxon>Basidiomycota</taxon>
        <taxon>Agaricomycotina</taxon>
        <taxon>Agaricomycetes</taxon>
        <taxon>Sebacinales</taxon>
        <taxon>Serendipitaceae</taxon>
        <taxon>Serendipita</taxon>
    </lineage>
</organism>
<name>G4T5A3_SERID</name>
<dbReference type="OrthoDB" id="2593174at2759"/>
<feature type="coiled-coil region" evidence="1">
    <location>
        <begin position="469"/>
        <end position="514"/>
    </location>
</feature>
<gene>
    <name evidence="3" type="ORF">PIIN_00158</name>
</gene>
<evidence type="ECO:0000313" key="3">
    <source>
        <dbReference type="EMBL" id="CCA66473.1"/>
    </source>
</evidence>
<dbReference type="Proteomes" id="UP000007148">
    <property type="component" value="Unassembled WGS sequence"/>
</dbReference>
<dbReference type="OMA" id="KDPFGAH"/>
<protein>
    <recommendedName>
        <fullName evidence="5">Myosin heavy chain</fullName>
    </recommendedName>
</protein>
<feature type="region of interest" description="Disordered" evidence="2">
    <location>
        <begin position="877"/>
        <end position="908"/>
    </location>
</feature>
<dbReference type="PANTHER" id="PTHR23159:SF31">
    <property type="entry name" value="CENTROSOME-ASSOCIATED PROTEIN CEP250 ISOFORM X1"/>
    <property type="match status" value="1"/>
</dbReference>
<dbReference type="PANTHER" id="PTHR23159">
    <property type="entry name" value="CENTROSOMAL PROTEIN 2"/>
    <property type="match status" value="1"/>
</dbReference>
<feature type="region of interest" description="Disordered" evidence="2">
    <location>
        <begin position="802"/>
        <end position="852"/>
    </location>
</feature>
<accession>G4T5A3</accession>
<feature type="region of interest" description="Disordered" evidence="2">
    <location>
        <begin position="1"/>
        <end position="91"/>
    </location>
</feature>
<evidence type="ECO:0000256" key="1">
    <source>
        <dbReference type="SAM" id="Coils"/>
    </source>
</evidence>
<dbReference type="AlphaFoldDB" id="G4T5A3"/>
<proteinExistence type="predicted"/>
<keyword evidence="4" id="KW-1185">Reference proteome</keyword>
<reference evidence="3 4" key="1">
    <citation type="journal article" date="2011" name="PLoS Pathog.">
        <title>Endophytic Life Strategies Decoded by Genome and Transcriptome Analyses of the Mutualistic Root Symbiont Piriformospora indica.</title>
        <authorList>
            <person name="Zuccaro A."/>
            <person name="Lahrmann U."/>
            <person name="Guldener U."/>
            <person name="Langen G."/>
            <person name="Pfiffi S."/>
            <person name="Biedenkopf D."/>
            <person name="Wong P."/>
            <person name="Samans B."/>
            <person name="Grimm C."/>
            <person name="Basiewicz M."/>
            <person name="Murat C."/>
            <person name="Martin F."/>
            <person name="Kogel K.H."/>
        </authorList>
    </citation>
    <scope>NUCLEOTIDE SEQUENCE [LARGE SCALE GENOMIC DNA]</scope>
    <source>
        <strain evidence="3 4">DSM 11827</strain>
    </source>
</reference>
<evidence type="ECO:0000256" key="2">
    <source>
        <dbReference type="SAM" id="MobiDB-lite"/>
    </source>
</evidence>
<comment type="caution">
    <text evidence="3">The sequence shown here is derived from an EMBL/GenBank/DDBJ whole genome shotgun (WGS) entry which is preliminary data.</text>
</comment>
<dbReference type="HOGENOM" id="CLU_332926_0_0_1"/>
<feature type="coiled-coil region" evidence="1">
    <location>
        <begin position="360"/>
        <end position="436"/>
    </location>
</feature>
<feature type="compositionally biased region" description="Polar residues" evidence="2">
    <location>
        <begin position="18"/>
        <end position="38"/>
    </location>
</feature>
<dbReference type="EMBL" id="CAFZ01000002">
    <property type="protein sequence ID" value="CCA66473.1"/>
    <property type="molecule type" value="Genomic_DNA"/>
</dbReference>
<keyword evidence="1" id="KW-0175">Coiled coil</keyword>
<sequence length="950" mass="106554">MTRRTMQFGQVAEDQDATQHSSLASSQHSPTKAISHSTRPVLGDASLKARLAGSQQAQQRVLPGTPSSRKEAKGSIRSILREPNTPGTGQSVRFFSKDAFKLISPNMSASLDLDLSLDGQAQDISPDFVEQIEQLTAVNSTGSHSCSSNAASRSNSLLLPGSSQRVNIFDVSLDMPAIPLPENASGMLSDDAIEVPDELPYDEEVVSARKASAHSLLEQLSAALSPPSKTNAIQPDYSQLSVVAPIRSSSPPSPVVAEVSSPLESSPVTRHDSTSYWTPRSLIPDFFASRSTPSSTFEAQQELITSLREQISVYQELNAKYQVDIDNRDEMVEILSMRVEIAETELESWHADEAEQHATIQRLKKQLDSLSQMCSRLELAELERSHFSEQGSITDEAGSRVLKTLRSRIHVLEEANRQLEDDLHAGRNELIATREELEFVRSNNSARSPEANEEHAELQEKVTALEHVDDLQRAEIRQLQEEVARLQRVNKEQKDAHAADVARMKEEIHELETKGDTSVDGTSGAQRDQIRMLQEELESQWTRTEKATDKIKQLEKENSELRATVEKLQEKSVGHDFLETIEYTKQELIEQINESRAVQQMLEEDKDQVLEELRVSQQQIEDLVQSNSDLQRQLEQIKQEQAFTTENVERLQHLLKERDREIEDIEKARQQHFTEMDSLRGRVTSADKEHARQLAERARRIHDLETELRNQMERSTQIMNETADRDVYLGALEERANGRLEENERMRRRVHELEQESAAKEMRLVELRRDNDRIRDDNANLNIALDSKQQELELIKRKLGVKGTGGATPAPTRNGGRETSIFGITPRPSLTRPLGETPSTLLGATPRASMLLPPSLTMGSKAGHKDDKMGPPTIIRPRQSVGSPTAAMLARPPPSTVSSTTDGEPNAPIRTTLKLSSNFDLNVLRDVHAEEKENYLPLRMSRRTNVMVPS</sequence>
<evidence type="ECO:0008006" key="5">
    <source>
        <dbReference type="Google" id="ProtNLM"/>
    </source>
</evidence>